<gene>
    <name evidence="2" type="ORF">SAMN05660642_01193</name>
</gene>
<sequence length="240" mass="24949">MRVLAVSPHLDDAAFSAGGTLAALAATGHEVTVVTCFTASVPDPAGFALACQLDKGLPADVDYLALRRDEDAAAMAVLGASPVYLGLPEAPHRGYTSAADLFAGAHEDDQVWRSLGAALEGHDADLWLAPQALGGHVDHLQVLRAVAGLDRPVLWWRDSPYVLRDPAAVPGPALPGGLAEVHLPQDLDRRADACACYPTQLGFQFGGVEQMRTALAGLPEVLLAGDRAREVLATAAVPAG</sequence>
<dbReference type="OrthoDB" id="116799at2"/>
<evidence type="ECO:0000256" key="1">
    <source>
        <dbReference type="ARBA" id="ARBA00022833"/>
    </source>
</evidence>
<dbReference type="EMBL" id="FNHE01000003">
    <property type="protein sequence ID" value="SDL97193.1"/>
    <property type="molecule type" value="Genomic_DNA"/>
</dbReference>
<dbReference type="Proteomes" id="UP000198680">
    <property type="component" value="Unassembled WGS sequence"/>
</dbReference>
<keyword evidence="1" id="KW-0862">Zinc</keyword>
<reference evidence="3" key="1">
    <citation type="submission" date="2016-10" db="EMBL/GenBank/DDBJ databases">
        <authorList>
            <person name="Varghese N."/>
            <person name="Submissions S."/>
        </authorList>
    </citation>
    <scope>NUCLEOTIDE SEQUENCE [LARGE SCALE GENOMIC DNA]</scope>
    <source>
        <strain evidence="3">DSM 45419</strain>
    </source>
</reference>
<name>A0A1G9PF52_9ACTN</name>
<dbReference type="GO" id="GO:0016811">
    <property type="term" value="F:hydrolase activity, acting on carbon-nitrogen (but not peptide) bonds, in linear amides"/>
    <property type="evidence" value="ECO:0007669"/>
    <property type="project" value="TreeGrafter"/>
</dbReference>
<accession>A0A1G9PF52</accession>
<proteinExistence type="predicted"/>
<evidence type="ECO:0000313" key="3">
    <source>
        <dbReference type="Proteomes" id="UP000198680"/>
    </source>
</evidence>
<dbReference type="GO" id="GO:0016137">
    <property type="term" value="P:glycoside metabolic process"/>
    <property type="evidence" value="ECO:0007669"/>
    <property type="project" value="UniProtKB-ARBA"/>
</dbReference>
<organism evidence="2 3">
    <name type="scientific">Geodermatophilus siccatus</name>
    <dbReference type="NCBI Taxonomy" id="1137991"/>
    <lineage>
        <taxon>Bacteria</taxon>
        <taxon>Bacillati</taxon>
        <taxon>Actinomycetota</taxon>
        <taxon>Actinomycetes</taxon>
        <taxon>Geodermatophilales</taxon>
        <taxon>Geodermatophilaceae</taxon>
        <taxon>Geodermatophilus</taxon>
    </lineage>
</organism>
<dbReference type="SUPFAM" id="SSF102588">
    <property type="entry name" value="LmbE-like"/>
    <property type="match status" value="1"/>
</dbReference>
<dbReference type="PANTHER" id="PTHR12993:SF29">
    <property type="entry name" value="BLR3841 PROTEIN"/>
    <property type="match status" value="1"/>
</dbReference>
<dbReference type="InterPro" id="IPR003737">
    <property type="entry name" value="GlcNAc_PI_deacetylase-related"/>
</dbReference>
<evidence type="ECO:0000313" key="2">
    <source>
        <dbReference type="EMBL" id="SDL97193.1"/>
    </source>
</evidence>
<dbReference type="AlphaFoldDB" id="A0A1G9PF52"/>
<protein>
    <submittedName>
        <fullName evidence="2">N-acetylglucosaminyl deacetylase, LmbE family</fullName>
    </submittedName>
</protein>
<dbReference type="InterPro" id="IPR024078">
    <property type="entry name" value="LmbE-like_dom_sf"/>
</dbReference>
<keyword evidence="3" id="KW-1185">Reference proteome</keyword>
<dbReference type="PANTHER" id="PTHR12993">
    <property type="entry name" value="N-ACETYLGLUCOSAMINYL-PHOSPHATIDYLINOSITOL DE-N-ACETYLASE-RELATED"/>
    <property type="match status" value="1"/>
</dbReference>
<dbReference type="Pfam" id="PF02585">
    <property type="entry name" value="PIG-L"/>
    <property type="match status" value="1"/>
</dbReference>
<dbReference type="Gene3D" id="3.40.50.10320">
    <property type="entry name" value="LmbE-like"/>
    <property type="match status" value="1"/>
</dbReference>
<dbReference type="RefSeq" id="WP_091215159.1">
    <property type="nucleotide sequence ID" value="NZ_FNHE01000003.1"/>
</dbReference>
<dbReference type="STRING" id="1137991.SAMN05660642_01193"/>